<dbReference type="KEGG" id="sre:PTSG_04169"/>
<proteinExistence type="predicted"/>
<evidence type="ECO:0000313" key="2">
    <source>
        <dbReference type="EMBL" id="EGD83564.1"/>
    </source>
</evidence>
<protein>
    <submittedName>
        <fullName evidence="2">Uncharacterized protein</fullName>
    </submittedName>
</protein>
<dbReference type="InParanoid" id="F2U6T2"/>
<dbReference type="InterPro" id="IPR056931">
    <property type="entry name" value="D14-like"/>
</dbReference>
<dbReference type="EMBL" id="GL832963">
    <property type="protein sequence ID" value="EGD83564.1"/>
    <property type="molecule type" value="Genomic_DNA"/>
</dbReference>
<keyword evidence="3" id="KW-1185">Reference proteome</keyword>
<accession>F2U6T2</accession>
<sequence>MARNIRSAKAKGARFQSEVQAMLVDAIPAVAARDIISTPMGRNGADLLLSREAQGLFPFAIECKNTETLQFWRCMNQTLRHAHLEREDVLPLLVFKRNRRQPYCALRSADWHSLATAAHAPATAILEAAAQRYQGKPGARKKTKAKAKAAADSKSSNKKTNAKKPAATASKAAKAAKAASSETAVRDASSGSAKEIMASLIIPESVTGPAEQLYRLYGMEVCSDRLNIWRYLEALEKECARTSLLPYLTLRRCKQNAQLTFLDAQHSFDVLPFHVFLDIFATAAASGWQYDTTTSIATIARPHNTSAATGAAAGAVADAHTSAHGVTAAPRPSTATATPFVDDGAGLAAAHMAASSQFSVGVSTGAAAICISGGGGGVGGRQPLTIISHGAPTAVHVQW</sequence>
<dbReference type="RefSeq" id="XP_004995068.1">
    <property type="nucleotide sequence ID" value="XM_004995011.1"/>
</dbReference>
<name>F2U6T2_SALR5</name>
<dbReference type="AlphaFoldDB" id="F2U6T2"/>
<reference evidence="2" key="1">
    <citation type="submission" date="2009-08" db="EMBL/GenBank/DDBJ databases">
        <title>Annotation of Salpingoeca rosetta.</title>
        <authorList>
            <consortium name="The Broad Institute Genome Sequencing Platform"/>
            <person name="Russ C."/>
            <person name="Cuomo C."/>
            <person name="Burger G."/>
            <person name="Gray M.W."/>
            <person name="Holland P.W.H."/>
            <person name="King N."/>
            <person name="Lang F.B.F."/>
            <person name="Roger A.J."/>
            <person name="Ruiz-Trillo I."/>
            <person name="Young S.K."/>
            <person name="Zeng Q."/>
            <person name="Gargeya S."/>
            <person name="Alvarado L."/>
            <person name="Berlin A."/>
            <person name="Chapman S.B."/>
            <person name="Chen Z."/>
            <person name="Freedman E."/>
            <person name="Gellesch M."/>
            <person name="Goldberg J."/>
            <person name="Griggs A."/>
            <person name="Gujja S."/>
            <person name="Heilman E."/>
            <person name="Heiman D."/>
            <person name="Howarth C."/>
            <person name="Mehta T."/>
            <person name="Neiman D."/>
            <person name="Pearson M."/>
            <person name="Roberts A."/>
            <person name="Saif S."/>
            <person name="Shea T."/>
            <person name="Shenoy N."/>
            <person name="Sisk P."/>
            <person name="Stolte C."/>
            <person name="Sykes S."/>
            <person name="White J."/>
            <person name="Yandava C."/>
            <person name="Haas B."/>
            <person name="Nusbaum C."/>
            <person name="Birren B."/>
        </authorList>
    </citation>
    <scope>NUCLEOTIDE SEQUENCE [LARGE SCALE GENOMIC DNA]</scope>
    <source>
        <strain evidence="2">ATCC 50818</strain>
    </source>
</reference>
<feature type="region of interest" description="Disordered" evidence="1">
    <location>
        <begin position="133"/>
        <end position="169"/>
    </location>
</feature>
<dbReference type="Proteomes" id="UP000007799">
    <property type="component" value="Unassembled WGS sequence"/>
</dbReference>
<dbReference type="Pfam" id="PF24608">
    <property type="entry name" value="PDDEXK_15"/>
    <property type="match status" value="1"/>
</dbReference>
<evidence type="ECO:0000256" key="1">
    <source>
        <dbReference type="SAM" id="MobiDB-lite"/>
    </source>
</evidence>
<organism evidence="3">
    <name type="scientific">Salpingoeca rosetta (strain ATCC 50818 / BSB-021)</name>
    <dbReference type="NCBI Taxonomy" id="946362"/>
    <lineage>
        <taxon>Eukaryota</taxon>
        <taxon>Choanoflagellata</taxon>
        <taxon>Craspedida</taxon>
        <taxon>Salpingoecidae</taxon>
        <taxon>Salpingoeca</taxon>
    </lineage>
</organism>
<gene>
    <name evidence="2" type="ORF">PTSG_04169</name>
</gene>
<evidence type="ECO:0000313" key="3">
    <source>
        <dbReference type="Proteomes" id="UP000007799"/>
    </source>
</evidence>
<dbReference type="GeneID" id="16075647"/>
<feature type="compositionally biased region" description="Basic residues" evidence="1">
    <location>
        <begin position="138"/>
        <end position="147"/>
    </location>
</feature>